<dbReference type="GO" id="GO:0042720">
    <property type="term" value="C:mitochondrial inner membrane peptidase complex"/>
    <property type="evidence" value="ECO:0007669"/>
    <property type="project" value="TreeGrafter"/>
</dbReference>
<reference evidence="8" key="2">
    <citation type="submission" date="2025-09" db="UniProtKB">
        <authorList>
            <consortium name="Ensembl"/>
        </authorList>
    </citation>
    <scope>IDENTIFICATION</scope>
</reference>
<organism evidence="8 9">
    <name type="scientific">Falco tinnunculus</name>
    <name type="common">Common kestrel</name>
    <dbReference type="NCBI Taxonomy" id="100819"/>
    <lineage>
        <taxon>Eukaryota</taxon>
        <taxon>Metazoa</taxon>
        <taxon>Chordata</taxon>
        <taxon>Craniata</taxon>
        <taxon>Vertebrata</taxon>
        <taxon>Euteleostomi</taxon>
        <taxon>Archelosauria</taxon>
        <taxon>Archosauria</taxon>
        <taxon>Dinosauria</taxon>
        <taxon>Saurischia</taxon>
        <taxon>Theropoda</taxon>
        <taxon>Coelurosauria</taxon>
        <taxon>Aves</taxon>
        <taxon>Neognathae</taxon>
        <taxon>Neoaves</taxon>
        <taxon>Telluraves</taxon>
        <taxon>Australaves</taxon>
        <taxon>Falconiformes</taxon>
        <taxon>Falconidae</taxon>
        <taxon>Falco</taxon>
    </lineage>
</organism>
<reference evidence="8" key="1">
    <citation type="submission" date="2025-08" db="UniProtKB">
        <authorList>
            <consortium name="Ensembl"/>
        </authorList>
    </citation>
    <scope>IDENTIFICATION</scope>
</reference>
<keyword evidence="4" id="KW-0496">Mitochondrion</keyword>
<dbReference type="AlphaFoldDB" id="A0A8C4VA93"/>
<keyword evidence="5" id="KW-0472">Membrane</keyword>
<evidence type="ECO:0000256" key="2">
    <source>
        <dbReference type="ARBA" id="ARBA00022792"/>
    </source>
</evidence>
<dbReference type="CDD" id="cd06530">
    <property type="entry name" value="S26_SPase_I"/>
    <property type="match status" value="1"/>
</dbReference>
<evidence type="ECO:0000256" key="3">
    <source>
        <dbReference type="ARBA" id="ARBA00022801"/>
    </source>
</evidence>
<name>A0A8C4VA93_FALTI</name>
<feature type="compositionally biased region" description="Polar residues" evidence="6">
    <location>
        <begin position="36"/>
        <end position="53"/>
    </location>
</feature>
<evidence type="ECO:0000313" key="9">
    <source>
        <dbReference type="Proteomes" id="UP000694562"/>
    </source>
</evidence>
<evidence type="ECO:0000256" key="1">
    <source>
        <dbReference type="ARBA" id="ARBA00004273"/>
    </source>
</evidence>
<evidence type="ECO:0000313" key="8">
    <source>
        <dbReference type="Ensembl" id="ENSFTIP00000024850.1"/>
    </source>
</evidence>
<proteinExistence type="predicted"/>
<dbReference type="GO" id="GO:0006465">
    <property type="term" value="P:signal peptide processing"/>
    <property type="evidence" value="ECO:0007669"/>
    <property type="project" value="InterPro"/>
</dbReference>
<evidence type="ECO:0000256" key="5">
    <source>
        <dbReference type="ARBA" id="ARBA00023136"/>
    </source>
</evidence>
<dbReference type="OrthoDB" id="308440at2759"/>
<sequence>MKVNDRQGSRAGWGDGRGWGGGAATRSRVPGPAPHQPSTQSREGSPLESSSCPWRTEGRVPATAARRLPAAAFRWKLVAPRPRAAPPAAGTAAISAACRLTGARGRREESNPFLSTNGRAARETRCPMVERVVSTSRAKGAGERLGRLAASRQVPKGHVWLEGDNLRNSTDSRCYGPVPYGLIRGRICFKIWPLNDFGFLRASPNGHRFLDD</sequence>
<dbReference type="InterPro" id="IPR019533">
    <property type="entry name" value="Peptidase_S26"/>
</dbReference>
<keyword evidence="3" id="KW-0378">Hydrolase</keyword>
<feature type="compositionally biased region" description="Gly residues" evidence="6">
    <location>
        <begin position="11"/>
        <end position="23"/>
    </location>
</feature>
<dbReference type="Ensembl" id="ENSFTIT00000025892.1">
    <property type="protein sequence ID" value="ENSFTIP00000024850.1"/>
    <property type="gene ID" value="ENSFTIG00000015840.1"/>
</dbReference>
<feature type="region of interest" description="Disordered" evidence="6">
    <location>
        <begin position="1"/>
        <end position="60"/>
    </location>
</feature>
<dbReference type="InterPro" id="IPR036286">
    <property type="entry name" value="LexA/Signal_pep-like_sf"/>
</dbReference>
<dbReference type="PANTHER" id="PTHR12383:SF16">
    <property type="entry name" value="MITOCHONDRIAL INNER MEMBRANE PROTEASE SUBUNIT 1"/>
    <property type="match status" value="1"/>
</dbReference>
<feature type="domain" description="Peptidase S26" evidence="7">
    <location>
        <begin position="139"/>
        <end position="192"/>
    </location>
</feature>
<accession>A0A8C4VA93</accession>
<protein>
    <submittedName>
        <fullName evidence="8">Inner mitochondrial membrane peptidase subunit 1</fullName>
    </submittedName>
</protein>
<dbReference type="Gene3D" id="2.10.109.10">
    <property type="entry name" value="Umud Fragment, subunit A"/>
    <property type="match status" value="1"/>
</dbReference>
<evidence type="ECO:0000256" key="4">
    <source>
        <dbReference type="ARBA" id="ARBA00023128"/>
    </source>
</evidence>
<evidence type="ECO:0000259" key="7">
    <source>
        <dbReference type="Pfam" id="PF10502"/>
    </source>
</evidence>
<dbReference type="Proteomes" id="UP000694562">
    <property type="component" value="Unplaced"/>
</dbReference>
<evidence type="ECO:0000256" key="6">
    <source>
        <dbReference type="SAM" id="MobiDB-lite"/>
    </source>
</evidence>
<dbReference type="GO" id="GO:0006627">
    <property type="term" value="P:protein processing involved in protein targeting to mitochondrion"/>
    <property type="evidence" value="ECO:0007669"/>
    <property type="project" value="TreeGrafter"/>
</dbReference>
<dbReference type="PANTHER" id="PTHR12383">
    <property type="entry name" value="PROTEASE FAMILY S26 MITOCHONDRIAL INNER MEMBRANE PROTEASE-RELATED"/>
    <property type="match status" value="1"/>
</dbReference>
<dbReference type="GO" id="GO:0004252">
    <property type="term" value="F:serine-type endopeptidase activity"/>
    <property type="evidence" value="ECO:0007669"/>
    <property type="project" value="InterPro"/>
</dbReference>
<keyword evidence="9" id="KW-1185">Reference proteome</keyword>
<dbReference type="InterPro" id="IPR052064">
    <property type="entry name" value="Mito_IMP1_subunit"/>
</dbReference>
<dbReference type="SUPFAM" id="SSF51306">
    <property type="entry name" value="LexA/Signal peptidase"/>
    <property type="match status" value="1"/>
</dbReference>
<keyword evidence="2" id="KW-0999">Mitochondrion inner membrane</keyword>
<comment type="subcellular location">
    <subcellularLocation>
        <location evidence="1">Mitochondrion inner membrane</location>
    </subcellularLocation>
</comment>
<dbReference type="Pfam" id="PF10502">
    <property type="entry name" value="Peptidase_S26"/>
    <property type="match status" value="1"/>
</dbReference>